<dbReference type="OrthoDB" id="2315391at2759"/>
<gene>
    <name evidence="1" type="ORF">C2G38_2211962</name>
</gene>
<reference evidence="1 2" key="1">
    <citation type="submission" date="2018-06" db="EMBL/GenBank/DDBJ databases">
        <title>Comparative genomics reveals the genomic features of Rhizophagus irregularis, R. cerebriforme, R. diaphanum and Gigaspora rosea, and their symbiotic lifestyle signature.</title>
        <authorList>
            <person name="Morin E."/>
            <person name="San Clemente H."/>
            <person name="Chen E.C.H."/>
            <person name="De La Providencia I."/>
            <person name="Hainaut M."/>
            <person name="Kuo A."/>
            <person name="Kohler A."/>
            <person name="Murat C."/>
            <person name="Tang N."/>
            <person name="Roy S."/>
            <person name="Loubradou J."/>
            <person name="Henrissat B."/>
            <person name="Grigoriev I.V."/>
            <person name="Corradi N."/>
            <person name="Roux C."/>
            <person name="Martin F.M."/>
        </authorList>
    </citation>
    <scope>NUCLEOTIDE SEQUENCE [LARGE SCALE GENOMIC DNA]</scope>
    <source>
        <strain evidence="1 2">DAOM 194757</strain>
    </source>
</reference>
<dbReference type="STRING" id="44941.A0A397ULS6"/>
<dbReference type="EMBL" id="QKWP01001524">
    <property type="protein sequence ID" value="RIB08323.1"/>
    <property type="molecule type" value="Genomic_DNA"/>
</dbReference>
<proteinExistence type="predicted"/>
<organism evidence="1 2">
    <name type="scientific">Gigaspora rosea</name>
    <dbReference type="NCBI Taxonomy" id="44941"/>
    <lineage>
        <taxon>Eukaryota</taxon>
        <taxon>Fungi</taxon>
        <taxon>Fungi incertae sedis</taxon>
        <taxon>Mucoromycota</taxon>
        <taxon>Glomeromycotina</taxon>
        <taxon>Glomeromycetes</taxon>
        <taxon>Diversisporales</taxon>
        <taxon>Gigasporaceae</taxon>
        <taxon>Gigaspora</taxon>
    </lineage>
</organism>
<name>A0A397ULS6_9GLOM</name>
<comment type="caution">
    <text evidence="1">The sequence shown here is derived from an EMBL/GenBank/DDBJ whole genome shotgun (WGS) entry which is preliminary data.</text>
</comment>
<keyword evidence="2" id="KW-1185">Reference proteome</keyword>
<evidence type="ECO:0000313" key="2">
    <source>
        <dbReference type="Proteomes" id="UP000266673"/>
    </source>
</evidence>
<sequence>MAKIILYCLILGDTIDDIFSITISEKTRVNNSDYSINEFTVCFLNDLLTERVRDRLVGGFNIWKVEGVTEGSEKWKFLEERPCTEADIINKLGGQKISLATKAITELFPTNPPIGIHIIIQPLGKIKPLGQEATITFDDVIKNILKDALPISFQQCDESKMPLKDRDFTEPLSIITSNVTNSLKGSTAKTDFNILVSGGTPGHWYRSYGQELFDFLQTKWILPVQWATNDYRPHFEYLYLDFGSRIQLDAYDYRLDASEIIGLRIAYEFFVVNKYRMSFSTFRSWALPYVSLFTIDIVFENIRRKLALKDTQQLFIFLHIDEFQLIDEWDKQDRTDSPKNLFKNMISALANYMLNPSQRAFAFVQVFLSGTAPKVIITAKKASKVSFEFVKCPMLSIVSMIQIVDYYAKKYGAETFENGDYKWKLCYQFLQLIDDTGGLPRALQHLLDVCFYSYNNCERTFFCTIHDQFFDKISQTTIERLNKLYNIHKVVRDNKLLAVELLHHCIEEIPVYPNECLDPNDHIHTIENLESDAHIILSRYDDTFDRFLIKIPFFFLCIYNDILRIVQGPFEKTFHISNTMHWQDWELFVANHEAFRTNLFIERGIQKLTLRELYRGAYGKKSTLDIIVKLKKLNVCQVNEQFPSLKLTKKADNQAIDWEKGDVVVVNGMSAQFGDSFVVREVVDGSKLLIIEQDKWNYNSEEFTLYQVLEEMIKNIKSILKSKSPENLLNYVPIVVFYSTQPYNDDLSKLPDNCLLVAKENFGKYFGPVFSSRATFSLTEDINPNFSEPKRMASIIPGVGDNIARDIVLKRPYYNEEEFYAKHPRIKRQCTKLSFYPFDL</sequence>
<dbReference type="Proteomes" id="UP000266673">
    <property type="component" value="Unassembled WGS sequence"/>
</dbReference>
<protein>
    <submittedName>
        <fullName evidence="1">Uncharacterized protein</fullName>
    </submittedName>
</protein>
<accession>A0A397ULS6</accession>
<evidence type="ECO:0000313" key="1">
    <source>
        <dbReference type="EMBL" id="RIB08323.1"/>
    </source>
</evidence>
<dbReference type="AlphaFoldDB" id="A0A397ULS6"/>